<proteinExistence type="predicted"/>
<reference evidence="1" key="2">
    <citation type="journal article" date="2015" name="Fish Shellfish Immunol.">
        <title>Early steps in the European eel (Anguilla anguilla)-Vibrio vulnificus interaction in the gills: Role of the RtxA13 toxin.</title>
        <authorList>
            <person name="Callol A."/>
            <person name="Pajuelo D."/>
            <person name="Ebbesson L."/>
            <person name="Teles M."/>
            <person name="MacKenzie S."/>
            <person name="Amaro C."/>
        </authorList>
    </citation>
    <scope>NUCLEOTIDE SEQUENCE</scope>
</reference>
<name>A0A0E9X0J3_ANGAN</name>
<organism evidence="1">
    <name type="scientific">Anguilla anguilla</name>
    <name type="common">European freshwater eel</name>
    <name type="synonym">Muraena anguilla</name>
    <dbReference type="NCBI Taxonomy" id="7936"/>
    <lineage>
        <taxon>Eukaryota</taxon>
        <taxon>Metazoa</taxon>
        <taxon>Chordata</taxon>
        <taxon>Craniata</taxon>
        <taxon>Vertebrata</taxon>
        <taxon>Euteleostomi</taxon>
        <taxon>Actinopterygii</taxon>
        <taxon>Neopterygii</taxon>
        <taxon>Teleostei</taxon>
        <taxon>Anguilliformes</taxon>
        <taxon>Anguillidae</taxon>
        <taxon>Anguilla</taxon>
    </lineage>
</organism>
<protein>
    <submittedName>
        <fullName evidence="1">Uncharacterized protein</fullName>
    </submittedName>
</protein>
<sequence>MSRYKTVFKIVVSMTIGETTELSPKETSLKFTNSYLQQVQTHTDSQMWTTPTPPQKKNCFKLFEI</sequence>
<accession>A0A0E9X0J3</accession>
<evidence type="ECO:0000313" key="1">
    <source>
        <dbReference type="EMBL" id="JAH95395.1"/>
    </source>
</evidence>
<reference evidence="1" key="1">
    <citation type="submission" date="2014-11" db="EMBL/GenBank/DDBJ databases">
        <authorList>
            <person name="Amaro Gonzalez C."/>
        </authorList>
    </citation>
    <scope>NUCLEOTIDE SEQUENCE</scope>
</reference>
<dbReference type="AlphaFoldDB" id="A0A0E9X0J3"/>
<dbReference type="EMBL" id="GBXM01013182">
    <property type="protein sequence ID" value="JAH95395.1"/>
    <property type="molecule type" value="Transcribed_RNA"/>
</dbReference>